<feature type="compositionally biased region" description="Polar residues" evidence="3">
    <location>
        <begin position="370"/>
        <end position="393"/>
    </location>
</feature>
<evidence type="ECO:0000313" key="5">
    <source>
        <dbReference type="EMBL" id="CAE6427515.1"/>
    </source>
</evidence>
<feature type="compositionally biased region" description="Polar residues" evidence="3">
    <location>
        <begin position="351"/>
        <end position="360"/>
    </location>
</feature>
<name>A0A8H2XIG2_9AGAM</name>
<dbReference type="InterPro" id="IPR012677">
    <property type="entry name" value="Nucleotide-bd_a/b_plait_sf"/>
</dbReference>
<feature type="compositionally biased region" description="Polar residues" evidence="3">
    <location>
        <begin position="468"/>
        <end position="489"/>
    </location>
</feature>
<feature type="compositionally biased region" description="Low complexity" evidence="3">
    <location>
        <begin position="251"/>
        <end position="260"/>
    </location>
</feature>
<dbReference type="InterPro" id="IPR035979">
    <property type="entry name" value="RBD_domain_sf"/>
</dbReference>
<feature type="compositionally biased region" description="Basic and acidic residues" evidence="3">
    <location>
        <begin position="444"/>
        <end position="467"/>
    </location>
</feature>
<feature type="compositionally biased region" description="Basic and acidic residues" evidence="3">
    <location>
        <begin position="491"/>
        <end position="512"/>
    </location>
</feature>
<dbReference type="InterPro" id="IPR000504">
    <property type="entry name" value="RRM_dom"/>
</dbReference>
<reference evidence="5" key="1">
    <citation type="submission" date="2021-01" db="EMBL/GenBank/DDBJ databases">
        <authorList>
            <person name="Kaushik A."/>
        </authorList>
    </citation>
    <scope>NUCLEOTIDE SEQUENCE</scope>
    <source>
        <strain evidence="5">AG4-RS23</strain>
    </source>
</reference>
<protein>
    <recommendedName>
        <fullName evidence="4">RRM domain-containing protein</fullName>
    </recommendedName>
</protein>
<gene>
    <name evidence="5" type="ORF">RDB_LOCUS21268</name>
</gene>
<organism evidence="5 6">
    <name type="scientific">Rhizoctonia solani</name>
    <dbReference type="NCBI Taxonomy" id="456999"/>
    <lineage>
        <taxon>Eukaryota</taxon>
        <taxon>Fungi</taxon>
        <taxon>Dikarya</taxon>
        <taxon>Basidiomycota</taxon>
        <taxon>Agaricomycotina</taxon>
        <taxon>Agaricomycetes</taxon>
        <taxon>Cantharellales</taxon>
        <taxon>Ceratobasidiaceae</taxon>
        <taxon>Rhizoctonia</taxon>
    </lineage>
</organism>
<dbReference type="GO" id="GO:0005730">
    <property type="term" value="C:nucleolus"/>
    <property type="evidence" value="ECO:0007669"/>
    <property type="project" value="TreeGrafter"/>
</dbReference>
<feature type="compositionally biased region" description="Basic and acidic residues" evidence="3">
    <location>
        <begin position="40"/>
        <end position="71"/>
    </location>
</feature>
<dbReference type="GO" id="GO:0003723">
    <property type="term" value="F:RNA binding"/>
    <property type="evidence" value="ECO:0007669"/>
    <property type="project" value="UniProtKB-UniRule"/>
</dbReference>
<proteinExistence type="predicted"/>
<feature type="compositionally biased region" description="Polar residues" evidence="3">
    <location>
        <begin position="135"/>
        <end position="147"/>
    </location>
</feature>
<dbReference type="PROSITE" id="PS50102">
    <property type="entry name" value="RRM"/>
    <property type="match status" value="1"/>
</dbReference>
<dbReference type="PANTHER" id="PTHR23236:SF11">
    <property type="entry name" value="EUKARYOTIC TRANSLATION INITIATION FACTOR 4H"/>
    <property type="match status" value="1"/>
</dbReference>
<sequence length="567" mass="61163">MAPKKGQKQKMSLGDFLGDEKFGSWADEMESLPTAPAARAPDDAPSDRYGRGDRDFSSRPDRPSAAPREDLPLPTAPPYIAYVGNLSFDLIEDDLGQFFAPELLKSVKVIRDRDEKPKGFGYVEFETLDGLKNGLSKSGTQLNSRTVRVSVAEPPKERERGSGFTSFGGDSSDWRRDGPPPASDSRGPRGSRFDDRPPREQAEPSEAEVTSDWRSNQPVRSALPVADRRGSGFRDAPPRSGAELSWERKAPAAADATTTDRPGNFRRGSGFSTPAGDKESAPLGAAETDDVWRRGPPRASIQTEEQPPRRGGFGGRSAEGATSGGLPDAGDWRSQMRGSSTRQASTDEKSPTSSQPQTPQGGRRQLNLLPRSTTGSNVASPLSSPRMANSTAPKASPFGAARPVDVTNREREISDKLEKDRDNRAKEKAPVSRPGTGCRPVDVTNREREISDKLEKDRDNRAKEKASFSRQGTGSRQDSTSGDPPTRTGSTHRDNSPGEEEKKERPVNKFDSKAAQVRAQTSFAAAAGAKKEEAAVRAQTSFAAAAGAKKEEAAVNETTDKLARVTV</sequence>
<dbReference type="SUPFAM" id="SSF54928">
    <property type="entry name" value="RNA-binding domain, RBD"/>
    <property type="match status" value="1"/>
</dbReference>
<evidence type="ECO:0000256" key="3">
    <source>
        <dbReference type="SAM" id="MobiDB-lite"/>
    </source>
</evidence>
<dbReference type="Proteomes" id="UP000663861">
    <property type="component" value="Unassembled WGS sequence"/>
</dbReference>
<dbReference type="Pfam" id="PF00076">
    <property type="entry name" value="RRM_1"/>
    <property type="match status" value="1"/>
</dbReference>
<evidence type="ECO:0000256" key="2">
    <source>
        <dbReference type="PROSITE-ProRule" id="PRU00176"/>
    </source>
</evidence>
<feature type="compositionally biased region" description="Basic and acidic residues" evidence="3">
    <location>
        <begin position="191"/>
        <end position="202"/>
    </location>
</feature>
<evidence type="ECO:0000256" key="1">
    <source>
        <dbReference type="ARBA" id="ARBA00022884"/>
    </source>
</evidence>
<comment type="caution">
    <text evidence="5">The sequence shown here is derived from an EMBL/GenBank/DDBJ whole genome shotgun (WGS) entry which is preliminary data.</text>
</comment>
<accession>A0A8H2XIG2</accession>
<evidence type="ECO:0000259" key="4">
    <source>
        <dbReference type="PROSITE" id="PS50102"/>
    </source>
</evidence>
<feature type="domain" description="RRM" evidence="4">
    <location>
        <begin position="79"/>
        <end position="154"/>
    </location>
</feature>
<dbReference type="EMBL" id="CAJMWY010000308">
    <property type="protein sequence ID" value="CAE6427515.1"/>
    <property type="molecule type" value="Genomic_DNA"/>
</dbReference>
<dbReference type="AlphaFoldDB" id="A0A8H2XIG2"/>
<dbReference type="PANTHER" id="PTHR23236">
    <property type="entry name" value="EUKARYOTIC TRANSLATION INITIATION FACTOR 4B/4H"/>
    <property type="match status" value="1"/>
</dbReference>
<dbReference type="SMART" id="SM00360">
    <property type="entry name" value="RRM"/>
    <property type="match status" value="1"/>
</dbReference>
<feature type="region of interest" description="Disordered" evidence="3">
    <location>
        <begin position="27"/>
        <end position="76"/>
    </location>
</feature>
<evidence type="ECO:0000313" key="6">
    <source>
        <dbReference type="Proteomes" id="UP000663861"/>
    </source>
</evidence>
<feature type="region of interest" description="Disordered" evidence="3">
    <location>
        <begin position="132"/>
        <end position="516"/>
    </location>
</feature>
<feature type="compositionally biased region" description="Basic and acidic residues" evidence="3">
    <location>
        <begin position="407"/>
        <end position="430"/>
    </location>
</feature>
<feature type="compositionally biased region" description="Low complexity" evidence="3">
    <location>
        <begin position="162"/>
        <end position="171"/>
    </location>
</feature>
<keyword evidence="1 2" id="KW-0694">RNA-binding</keyword>
<dbReference type="Gene3D" id="3.30.70.330">
    <property type="match status" value="1"/>
</dbReference>